<dbReference type="AlphaFoldDB" id="A0AAF0IPC9"/>
<dbReference type="Gene3D" id="2.130.10.10">
    <property type="entry name" value="YVTN repeat-like/Quinoprotein amine dehydrogenase"/>
    <property type="match status" value="1"/>
</dbReference>
<feature type="region of interest" description="Disordered" evidence="6">
    <location>
        <begin position="292"/>
        <end position="317"/>
    </location>
</feature>
<dbReference type="InterPro" id="IPR011047">
    <property type="entry name" value="Quinoprotein_ADH-like_sf"/>
</dbReference>
<dbReference type="GO" id="GO:0005829">
    <property type="term" value="C:cytosol"/>
    <property type="evidence" value="ECO:0007669"/>
    <property type="project" value="TreeGrafter"/>
</dbReference>
<reference evidence="7" key="1">
    <citation type="submission" date="2023-03" db="EMBL/GenBank/DDBJ databases">
        <title>Mating type loci evolution in Malassezia.</title>
        <authorList>
            <person name="Coelho M.A."/>
        </authorList>
    </citation>
    <scope>NUCLEOTIDE SEQUENCE</scope>
    <source>
        <strain evidence="7">CBS 14135</strain>
    </source>
</reference>
<dbReference type="Proteomes" id="UP001216638">
    <property type="component" value="Chromosome 3"/>
</dbReference>
<dbReference type="PANTHER" id="PTHR16288">
    <property type="entry name" value="WD40 REPEAT PROTEIN 4"/>
    <property type="match status" value="1"/>
</dbReference>
<dbReference type="InterPro" id="IPR001680">
    <property type="entry name" value="WD40_rpt"/>
</dbReference>
<feature type="compositionally biased region" description="Polar residues" evidence="6">
    <location>
        <begin position="520"/>
        <end position="529"/>
    </location>
</feature>
<keyword evidence="3" id="KW-0819">tRNA processing</keyword>
<evidence type="ECO:0000256" key="3">
    <source>
        <dbReference type="ARBA" id="ARBA00022694"/>
    </source>
</evidence>
<keyword evidence="8" id="KW-1185">Reference proteome</keyword>
<evidence type="ECO:0000313" key="8">
    <source>
        <dbReference type="Proteomes" id="UP001216638"/>
    </source>
</evidence>
<accession>A0AAF0IPC9</accession>
<dbReference type="InterPro" id="IPR015943">
    <property type="entry name" value="WD40/YVTN_repeat-like_dom_sf"/>
</dbReference>
<feature type="region of interest" description="Disordered" evidence="6">
    <location>
        <begin position="508"/>
        <end position="529"/>
    </location>
</feature>
<dbReference type="GO" id="GO:0005634">
    <property type="term" value="C:nucleus"/>
    <property type="evidence" value="ECO:0007669"/>
    <property type="project" value="UniProtKB-SubCell"/>
</dbReference>
<organism evidence="7 8">
    <name type="scientific">Malassezia brasiliensis</name>
    <dbReference type="NCBI Taxonomy" id="1821822"/>
    <lineage>
        <taxon>Eukaryota</taxon>
        <taxon>Fungi</taxon>
        <taxon>Dikarya</taxon>
        <taxon>Basidiomycota</taxon>
        <taxon>Ustilaginomycotina</taxon>
        <taxon>Malasseziomycetes</taxon>
        <taxon>Malasseziales</taxon>
        <taxon>Malasseziaceae</taxon>
        <taxon>Malassezia</taxon>
    </lineage>
</organism>
<dbReference type="GO" id="GO:0006400">
    <property type="term" value="P:tRNA modification"/>
    <property type="evidence" value="ECO:0007669"/>
    <property type="project" value="TreeGrafter"/>
</dbReference>
<evidence type="ECO:0000256" key="2">
    <source>
        <dbReference type="ARBA" id="ARBA00022574"/>
    </source>
</evidence>
<gene>
    <name evidence="7" type="primary">TRM82</name>
    <name evidence="7" type="ORF">MBRA1_002745</name>
</gene>
<keyword evidence="4" id="KW-0677">Repeat</keyword>
<dbReference type="PANTHER" id="PTHR16288:SF0">
    <property type="entry name" value="TRNA (GUANINE-N(7)-)-METHYLTRANSFERASE NON-CATALYTIC SUBUNIT WDR4"/>
    <property type="match status" value="1"/>
</dbReference>
<evidence type="ECO:0000256" key="1">
    <source>
        <dbReference type="ARBA" id="ARBA00004123"/>
    </source>
</evidence>
<comment type="subcellular location">
    <subcellularLocation>
        <location evidence="1">Nucleus</location>
    </subcellularLocation>
</comment>
<dbReference type="GO" id="GO:0036265">
    <property type="term" value="P:RNA (guanine-N7)-methylation"/>
    <property type="evidence" value="ECO:0007669"/>
    <property type="project" value="InterPro"/>
</dbReference>
<proteinExistence type="predicted"/>
<keyword evidence="5" id="KW-0539">Nucleus</keyword>
<dbReference type="Pfam" id="PF00400">
    <property type="entry name" value="WD40"/>
    <property type="match status" value="1"/>
</dbReference>
<name>A0AAF0IPC9_9BASI</name>
<dbReference type="EMBL" id="CP119953">
    <property type="protein sequence ID" value="WFC96089.1"/>
    <property type="molecule type" value="Genomic_DNA"/>
</dbReference>
<evidence type="ECO:0000313" key="7">
    <source>
        <dbReference type="EMBL" id="WFC96089.1"/>
    </source>
</evidence>
<evidence type="ECO:0000256" key="4">
    <source>
        <dbReference type="ARBA" id="ARBA00022737"/>
    </source>
</evidence>
<dbReference type="GO" id="GO:0043527">
    <property type="term" value="C:tRNA methyltransferase complex"/>
    <property type="evidence" value="ECO:0007669"/>
    <property type="project" value="TreeGrafter"/>
</dbReference>
<keyword evidence="2" id="KW-0853">WD repeat</keyword>
<evidence type="ECO:0000256" key="5">
    <source>
        <dbReference type="ARBA" id="ARBA00023242"/>
    </source>
</evidence>
<evidence type="ECO:0000256" key="6">
    <source>
        <dbReference type="SAM" id="MobiDB-lite"/>
    </source>
</evidence>
<sequence>MSLAPLPVHAVDASERYLVALTGANLLLYERASGKLLAALDARIDAGSPGDATVAAFPRLCALSPSETFVAVASDDKTLRVWRTTDMARDKEVVRQRLAKRAGTLQWTHYDLNGTLGEEVVVADKFGDVWSWPVDASVAPAALPDTAEEDPAEAVVKPRLGHVSMVTCLAFLGAPIPRQIVSADRDEHIRLSRWGTHRAGHIVTQYLLGSSSFVGALLPLAAADARAAHLAEHDTLVSADGGHVLRVWTQAEDGSYGPLSVVTLDAAALRKYVSVDADVERRRERAASNLGLRDAFDPSAKPPPKRRRTEGDEGEEAVDPAPLVLTRLLRVAHDQVLLTWEGASVLALVPLAELATTHTLENVYLYDVHAPVLSVAYVAAAHTLYVATDDRPGVAEGPALRAFTVDAQQLMPCELPGEGLAQLAGTAPVADAPTEAPPLAKHAVLTAAAHTPRAYAPPASLSKLCLYPALTTWPKPPSVADDTTPFPSFFLGQRPEAVAKEMVQRFQSGKRAAGRAKNQAAIQQQYAES</sequence>
<protein>
    <submittedName>
        <fullName evidence="7">tRNA (Guanine-N(7)-)-methyltransferase non-catalytic subunit trm82</fullName>
    </submittedName>
</protein>
<dbReference type="SUPFAM" id="SSF50998">
    <property type="entry name" value="Quinoprotein alcohol dehydrogenase-like"/>
    <property type="match status" value="1"/>
</dbReference>
<dbReference type="InterPro" id="IPR028884">
    <property type="entry name" value="Trm82"/>
</dbReference>